<proteinExistence type="predicted"/>
<dbReference type="RefSeq" id="WP_231622387.1">
    <property type="nucleotide sequence ID" value="NZ_CCDH010000001.1"/>
</dbReference>
<dbReference type="Gene3D" id="3.40.630.30">
    <property type="match status" value="1"/>
</dbReference>
<dbReference type="Proteomes" id="UP000028868">
    <property type="component" value="Unassembled WGS sequence"/>
</dbReference>
<dbReference type="Pfam" id="PF13302">
    <property type="entry name" value="Acetyltransf_3"/>
    <property type="match status" value="1"/>
</dbReference>
<dbReference type="AlphaFoldDB" id="A0A024P6E3"/>
<dbReference type="GO" id="GO:0005737">
    <property type="term" value="C:cytoplasm"/>
    <property type="evidence" value="ECO:0007669"/>
    <property type="project" value="TreeGrafter"/>
</dbReference>
<keyword evidence="3" id="KW-1185">Reference proteome</keyword>
<dbReference type="InterPro" id="IPR000182">
    <property type="entry name" value="GNAT_dom"/>
</dbReference>
<dbReference type="InterPro" id="IPR051531">
    <property type="entry name" value="N-acetyltransferase"/>
</dbReference>
<dbReference type="EMBL" id="CCDI010000003">
    <property type="protein sequence ID" value="CDQ24186.1"/>
    <property type="molecule type" value="Genomic_DNA"/>
</dbReference>
<comment type="caution">
    <text evidence="2">The sequence shown here is derived from an EMBL/GenBank/DDBJ whole genome shotgun (WGS) entry which is preliminary data.</text>
</comment>
<sequence>MYFPQMETQRLWLVNINHNHTNFILKHFSDEKVTQYLYDEEDLTNYSQAVALVDWFSQPEQKRYNRWVIESKESGRFPMGTCGFHQWDQHNHIAEVGYDLYPDYWGKGYMKEALTAVIHSGFENMHLNRIHAYVAVKNTRSAGLLERLGFQCEGVYRDKHHYRGEFYDHYIYSLLRREW</sequence>
<evidence type="ECO:0000313" key="3">
    <source>
        <dbReference type="Proteomes" id="UP000028868"/>
    </source>
</evidence>
<name>A0A024P6E3_9BACI</name>
<reference evidence="2 3" key="2">
    <citation type="submission" date="2014-05" db="EMBL/GenBank/DDBJ databases">
        <title>Draft genome sequence of Halobacillus karajensis HK-03.</title>
        <authorList>
            <person name="Khelaifia S."/>
            <person name="Croce O."/>
            <person name="Lagier J.C."/>
            <person name="Raoult D."/>
        </authorList>
    </citation>
    <scope>NUCLEOTIDE SEQUENCE [LARGE SCALE GENOMIC DNA]</scope>
    <source>
        <strain evidence="2 3">HD-03</strain>
    </source>
</reference>
<accession>A0A024P6E3</accession>
<dbReference type="InterPro" id="IPR016181">
    <property type="entry name" value="Acyl_CoA_acyltransferase"/>
</dbReference>
<organism evidence="2 3">
    <name type="scientific">Halobacillus karajensis</name>
    <dbReference type="NCBI Taxonomy" id="195088"/>
    <lineage>
        <taxon>Bacteria</taxon>
        <taxon>Bacillati</taxon>
        <taxon>Bacillota</taxon>
        <taxon>Bacilli</taxon>
        <taxon>Bacillales</taxon>
        <taxon>Bacillaceae</taxon>
        <taxon>Halobacillus</taxon>
    </lineage>
</organism>
<feature type="domain" description="N-acetyltransferase" evidence="1">
    <location>
        <begin position="23"/>
        <end position="177"/>
    </location>
</feature>
<evidence type="ECO:0000259" key="1">
    <source>
        <dbReference type="PROSITE" id="PS51186"/>
    </source>
</evidence>
<gene>
    <name evidence="2" type="primary">ydaF_3</name>
    <name evidence="2" type="ORF">BN983_02458</name>
</gene>
<protein>
    <submittedName>
        <fullName evidence="2">Ribosomal N-acetyltransferase YdaF</fullName>
    </submittedName>
</protein>
<dbReference type="GO" id="GO:0008999">
    <property type="term" value="F:protein-N-terminal-alanine acetyltransferase activity"/>
    <property type="evidence" value="ECO:0007669"/>
    <property type="project" value="TreeGrafter"/>
</dbReference>
<dbReference type="PROSITE" id="PS51186">
    <property type="entry name" value="GNAT"/>
    <property type="match status" value="1"/>
</dbReference>
<reference evidence="3" key="1">
    <citation type="submission" date="2014-03" db="EMBL/GenBank/DDBJ databases">
        <authorList>
            <person name="Urmite Genomes U."/>
        </authorList>
    </citation>
    <scope>NUCLEOTIDE SEQUENCE [LARGE SCALE GENOMIC DNA]</scope>
    <source>
        <strain evidence="3">HD-03</strain>
    </source>
</reference>
<dbReference type="PANTHER" id="PTHR43792:SF9">
    <property type="entry name" value="RIBOSOMAL-PROTEIN-ALANINE ACETYLTRANSFERASE"/>
    <property type="match status" value="1"/>
</dbReference>
<evidence type="ECO:0000313" key="2">
    <source>
        <dbReference type="EMBL" id="CDQ24186.1"/>
    </source>
</evidence>
<dbReference type="SUPFAM" id="SSF55729">
    <property type="entry name" value="Acyl-CoA N-acyltransferases (Nat)"/>
    <property type="match status" value="1"/>
</dbReference>
<dbReference type="PANTHER" id="PTHR43792">
    <property type="entry name" value="GNAT FAMILY, PUTATIVE (AFU_ORTHOLOGUE AFUA_3G00765)-RELATED-RELATED"/>
    <property type="match status" value="1"/>
</dbReference>